<dbReference type="AlphaFoldDB" id="A0A9Q1BYR4"/>
<reference evidence="1" key="1">
    <citation type="submission" date="2021-10" db="EMBL/GenBank/DDBJ databases">
        <title>Tropical sea cucumber genome reveals ecological adaptation and Cuvierian tubules defense mechanism.</title>
        <authorList>
            <person name="Chen T."/>
        </authorList>
    </citation>
    <scope>NUCLEOTIDE SEQUENCE</scope>
    <source>
        <strain evidence="1">Nanhai2018</strain>
        <tissue evidence="1">Muscle</tissue>
    </source>
</reference>
<accession>A0A9Q1BYR4</accession>
<evidence type="ECO:0000313" key="1">
    <source>
        <dbReference type="EMBL" id="KAJ8035060.1"/>
    </source>
</evidence>
<comment type="caution">
    <text evidence="1">The sequence shown here is derived from an EMBL/GenBank/DDBJ whole genome shotgun (WGS) entry which is preliminary data.</text>
</comment>
<gene>
    <name evidence="1" type="ORF">HOLleu_22151</name>
</gene>
<proteinExistence type="predicted"/>
<sequence length="67" mass="7978">MKISLESVNLMKAIRRMTFTQTCIKDIHKDGFYFRYHGDMHDSIRDTQYMLQPLPALIFSLKREPTV</sequence>
<dbReference type="Proteomes" id="UP001152320">
    <property type="component" value="Chromosome 10"/>
</dbReference>
<keyword evidence="2" id="KW-1185">Reference proteome</keyword>
<protein>
    <submittedName>
        <fullName evidence="1">Uncharacterized protein</fullName>
    </submittedName>
</protein>
<organism evidence="1 2">
    <name type="scientific">Holothuria leucospilota</name>
    <name type="common">Black long sea cucumber</name>
    <name type="synonym">Mertensiothuria leucospilota</name>
    <dbReference type="NCBI Taxonomy" id="206669"/>
    <lineage>
        <taxon>Eukaryota</taxon>
        <taxon>Metazoa</taxon>
        <taxon>Echinodermata</taxon>
        <taxon>Eleutherozoa</taxon>
        <taxon>Echinozoa</taxon>
        <taxon>Holothuroidea</taxon>
        <taxon>Aspidochirotacea</taxon>
        <taxon>Aspidochirotida</taxon>
        <taxon>Holothuriidae</taxon>
        <taxon>Holothuria</taxon>
    </lineage>
</organism>
<dbReference type="EMBL" id="JAIZAY010000010">
    <property type="protein sequence ID" value="KAJ8035060.1"/>
    <property type="molecule type" value="Genomic_DNA"/>
</dbReference>
<name>A0A9Q1BYR4_HOLLE</name>
<evidence type="ECO:0000313" key="2">
    <source>
        <dbReference type="Proteomes" id="UP001152320"/>
    </source>
</evidence>